<organism evidence="2 3">
    <name type="scientific">Streptomyces solicavernae</name>
    <dbReference type="NCBI Taxonomy" id="3043614"/>
    <lineage>
        <taxon>Bacteria</taxon>
        <taxon>Bacillati</taxon>
        <taxon>Actinomycetota</taxon>
        <taxon>Actinomycetes</taxon>
        <taxon>Kitasatosporales</taxon>
        <taxon>Streptomycetaceae</taxon>
        <taxon>Streptomyces</taxon>
    </lineage>
</organism>
<reference evidence="2 3" key="1">
    <citation type="submission" date="2023-05" db="EMBL/GenBank/DDBJ databases">
        <title>Draft genome sequence of Streptomyces sp. B-S-A8 isolated from a cave soil in Thailand.</title>
        <authorList>
            <person name="Chamroensaksri N."/>
            <person name="Muangham S."/>
        </authorList>
    </citation>
    <scope>NUCLEOTIDE SEQUENCE [LARGE SCALE GENOMIC DNA]</scope>
    <source>
        <strain evidence="2 3">B-S-A8</strain>
    </source>
</reference>
<dbReference type="InterPro" id="IPR011008">
    <property type="entry name" value="Dimeric_a/b-barrel"/>
</dbReference>
<protein>
    <submittedName>
        <fullName evidence="2">Dabb family protein</fullName>
    </submittedName>
</protein>
<evidence type="ECO:0000313" key="3">
    <source>
        <dbReference type="Proteomes" id="UP001224661"/>
    </source>
</evidence>
<sequence>MTRWVALLPAEGSTAYDRADAAAGVLASSAGPELPGSFGGRGASWDLTSERPPAQVAAGLGLPGPLDAVALTPVRARTVPSPGPRVKRTLLLAVRPGTPEERVARLEADLLAMPAHIATIRSWALSRVDQGRTPGRWTHVWEQEFADVAGLAGEYLGHPYHWTYVDRWFDGEVPGGGIVEPPVAHLFRWSGRAVLVGR</sequence>
<dbReference type="EMBL" id="JASCIR010000011">
    <property type="protein sequence ID" value="MDI3387524.1"/>
    <property type="molecule type" value="Genomic_DNA"/>
</dbReference>
<dbReference type="PROSITE" id="PS51502">
    <property type="entry name" value="S_R_A_B_BARREL"/>
    <property type="match status" value="1"/>
</dbReference>
<proteinExistence type="predicted"/>
<dbReference type="InterPro" id="IPR013097">
    <property type="entry name" value="Dabb"/>
</dbReference>
<dbReference type="Gene3D" id="3.30.70.100">
    <property type="match status" value="1"/>
</dbReference>
<dbReference type="RefSeq" id="WP_282513846.1">
    <property type="nucleotide sequence ID" value="NZ_JASCIR010000011.1"/>
</dbReference>
<gene>
    <name evidence="2" type="ORF">QIS99_15145</name>
</gene>
<keyword evidence="3" id="KW-1185">Reference proteome</keyword>
<name>A0ABT6RSW9_9ACTN</name>
<dbReference type="SMART" id="SM00886">
    <property type="entry name" value="Dabb"/>
    <property type="match status" value="1"/>
</dbReference>
<dbReference type="Proteomes" id="UP001224661">
    <property type="component" value="Unassembled WGS sequence"/>
</dbReference>
<accession>A0ABT6RSW9</accession>
<dbReference type="Pfam" id="PF07876">
    <property type="entry name" value="Dabb"/>
    <property type="match status" value="1"/>
</dbReference>
<feature type="domain" description="Stress-response A/B barrel" evidence="1">
    <location>
        <begin position="86"/>
        <end position="187"/>
    </location>
</feature>
<dbReference type="SUPFAM" id="SSF54909">
    <property type="entry name" value="Dimeric alpha+beta barrel"/>
    <property type="match status" value="1"/>
</dbReference>
<evidence type="ECO:0000313" key="2">
    <source>
        <dbReference type="EMBL" id="MDI3387524.1"/>
    </source>
</evidence>
<comment type="caution">
    <text evidence="2">The sequence shown here is derived from an EMBL/GenBank/DDBJ whole genome shotgun (WGS) entry which is preliminary data.</text>
</comment>
<evidence type="ECO:0000259" key="1">
    <source>
        <dbReference type="PROSITE" id="PS51502"/>
    </source>
</evidence>